<dbReference type="AlphaFoldDB" id="A0A183PG36"/>
<protein>
    <submittedName>
        <fullName evidence="1">Uncharacterized protein</fullName>
    </submittedName>
</protein>
<sequence length="62" mass="7882">MGRWYKIRSRDGDRHMRRTTERRTEAMAWDRRIDWAVRILKRWFWWAWVTKLKNTSSNELIT</sequence>
<name>A0A183PG36_9TREM</name>
<reference evidence="1 2" key="1">
    <citation type="submission" date="2018-11" db="EMBL/GenBank/DDBJ databases">
        <authorList>
            <consortium name="Pathogen Informatics"/>
        </authorList>
    </citation>
    <scope>NUCLEOTIDE SEQUENCE [LARGE SCALE GENOMIC DNA]</scope>
    <source>
        <strain>Denwood</strain>
        <strain evidence="2">Zambia</strain>
    </source>
</reference>
<dbReference type="Proteomes" id="UP000269396">
    <property type="component" value="Unassembled WGS sequence"/>
</dbReference>
<evidence type="ECO:0000313" key="2">
    <source>
        <dbReference type="Proteomes" id="UP000269396"/>
    </source>
</evidence>
<proteinExistence type="predicted"/>
<gene>
    <name evidence="1" type="ORF">SMTD_LOCUS13321</name>
</gene>
<dbReference type="EMBL" id="UZAL01033382">
    <property type="protein sequence ID" value="VDP63243.1"/>
    <property type="molecule type" value="Genomic_DNA"/>
</dbReference>
<evidence type="ECO:0000313" key="1">
    <source>
        <dbReference type="EMBL" id="VDP63243.1"/>
    </source>
</evidence>
<keyword evidence="2" id="KW-1185">Reference proteome</keyword>
<organism evidence="1 2">
    <name type="scientific">Schistosoma mattheei</name>
    <dbReference type="NCBI Taxonomy" id="31246"/>
    <lineage>
        <taxon>Eukaryota</taxon>
        <taxon>Metazoa</taxon>
        <taxon>Spiralia</taxon>
        <taxon>Lophotrochozoa</taxon>
        <taxon>Platyhelminthes</taxon>
        <taxon>Trematoda</taxon>
        <taxon>Digenea</taxon>
        <taxon>Strigeidida</taxon>
        <taxon>Schistosomatoidea</taxon>
        <taxon>Schistosomatidae</taxon>
        <taxon>Schistosoma</taxon>
    </lineage>
</organism>
<accession>A0A183PG36</accession>